<gene>
    <name evidence="10" type="ORF">ECPE_LOCUS9225</name>
</gene>
<dbReference type="PANTHER" id="PTHR13205">
    <property type="entry name" value="TRANSMEMBRANE PROTEIN 15-RELATED"/>
    <property type="match status" value="1"/>
</dbReference>
<dbReference type="EC" id="2.7.1.108" evidence="3"/>
<name>A0A183AQJ0_9TREM</name>
<keyword evidence="6" id="KW-0418">Kinase</keyword>
<evidence type="ECO:0000313" key="10">
    <source>
        <dbReference type="EMBL" id="VDP85013.1"/>
    </source>
</evidence>
<evidence type="ECO:0000256" key="4">
    <source>
        <dbReference type="ARBA" id="ARBA00022679"/>
    </source>
</evidence>
<dbReference type="EMBL" id="UZAN01047098">
    <property type="protein sequence ID" value="VDP85013.1"/>
    <property type="molecule type" value="Genomic_DNA"/>
</dbReference>
<dbReference type="PANTHER" id="PTHR13205:SF15">
    <property type="entry name" value="DOLICHOL KINASE"/>
    <property type="match status" value="1"/>
</dbReference>
<evidence type="ECO:0000313" key="11">
    <source>
        <dbReference type="Proteomes" id="UP000272942"/>
    </source>
</evidence>
<keyword evidence="8" id="KW-1133">Transmembrane helix</keyword>
<proteinExistence type="inferred from homology"/>
<evidence type="ECO:0000256" key="9">
    <source>
        <dbReference type="ARBA" id="ARBA00023136"/>
    </source>
</evidence>
<accession>A0A183AQJ0</accession>
<keyword evidence="9" id="KW-0472">Membrane</keyword>
<protein>
    <recommendedName>
        <fullName evidence="3">dolichol kinase</fullName>
        <ecNumber evidence="3">2.7.1.108</ecNumber>
    </recommendedName>
</protein>
<dbReference type="GO" id="GO:0005789">
    <property type="term" value="C:endoplasmic reticulum membrane"/>
    <property type="evidence" value="ECO:0007669"/>
    <property type="project" value="UniProtKB-SubCell"/>
</dbReference>
<comment type="similarity">
    <text evidence="2">Belongs to the polyprenol kinase family.</text>
</comment>
<keyword evidence="7" id="KW-0256">Endoplasmic reticulum</keyword>
<reference evidence="12" key="1">
    <citation type="submission" date="2016-06" db="UniProtKB">
        <authorList>
            <consortium name="WormBaseParasite"/>
        </authorList>
    </citation>
    <scope>IDENTIFICATION</scope>
</reference>
<evidence type="ECO:0000256" key="2">
    <source>
        <dbReference type="ARBA" id="ARBA00010794"/>
    </source>
</evidence>
<keyword evidence="11" id="KW-1185">Reference proteome</keyword>
<dbReference type="Proteomes" id="UP000272942">
    <property type="component" value="Unassembled WGS sequence"/>
</dbReference>
<dbReference type="OrthoDB" id="377083at2759"/>
<comment type="subcellular location">
    <subcellularLocation>
        <location evidence="1">Endoplasmic reticulum membrane</location>
        <topology evidence="1">Multi-pass membrane protein</topology>
    </subcellularLocation>
</comment>
<dbReference type="AlphaFoldDB" id="A0A183AQJ0"/>
<dbReference type="WBParaSite" id="ECPE_0000925301-mRNA-1">
    <property type="protein sequence ID" value="ECPE_0000925301-mRNA-1"/>
    <property type="gene ID" value="ECPE_0000925301"/>
</dbReference>
<evidence type="ECO:0000256" key="3">
    <source>
        <dbReference type="ARBA" id="ARBA00012132"/>
    </source>
</evidence>
<reference evidence="10 11" key="2">
    <citation type="submission" date="2018-11" db="EMBL/GenBank/DDBJ databases">
        <authorList>
            <consortium name="Pathogen Informatics"/>
        </authorList>
    </citation>
    <scope>NUCLEOTIDE SEQUENCE [LARGE SCALE GENOMIC DNA]</scope>
    <source>
        <strain evidence="10 11">Egypt</strain>
    </source>
</reference>
<dbReference type="InterPro" id="IPR032974">
    <property type="entry name" value="Polypren_kinase"/>
</dbReference>
<evidence type="ECO:0000256" key="1">
    <source>
        <dbReference type="ARBA" id="ARBA00004477"/>
    </source>
</evidence>
<dbReference type="GO" id="GO:0004168">
    <property type="term" value="F:dolichol kinase activity"/>
    <property type="evidence" value="ECO:0007669"/>
    <property type="project" value="UniProtKB-EC"/>
</dbReference>
<keyword evidence="4" id="KW-0808">Transferase</keyword>
<evidence type="ECO:0000256" key="8">
    <source>
        <dbReference type="ARBA" id="ARBA00022989"/>
    </source>
</evidence>
<evidence type="ECO:0000256" key="7">
    <source>
        <dbReference type="ARBA" id="ARBA00022824"/>
    </source>
</evidence>
<organism evidence="12">
    <name type="scientific">Echinostoma caproni</name>
    <dbReference type="NCBI Taxonomy" id="27848"/>
    <lineage>
        <taxon>Eukaryota</taxon>
        <taxon>Metazoa</taxon>
        <taxon>Spiralia</taxon>
        <taxon>Lophotrochozoa</taxon>
        <taxon>Platyhelminthes</taxon>
        <taxon>Trematoda</taxon>
        <taxon>Digenea</taxon>
        <taxon>Plagiorchiida</taxon>
        <taxon>Echinostomata</taxon>
        <taxon>Echinostomatoidea</taxon>
        <taxon>Echinostomatidae</taxon>
        <taxon>Echinostoma</taxon>
    </lineage>
</organism>
<dbReference type="GO" id="GO:0043048">
    <property type="term" value="P:dolichyl monophosphate biosynthetic process"/>
    <property type="evidence" value="ECO:0007669"/>
    <property type="project" value="TreeGrafter"/>
</dbReference>
<keyword evidence="5" id="KW-0812">Transmembrane</keyword>
<sequence>MILFVGCVAVVWASRLLKKEHPEFLPEAIEDKLRTVPYEAVPPSGMDSIEVGNDLHVEEVEDKAIDSPNPEPPKIIVQCLSDLLDPFRDERDSGELIFTPIALLLGLSIPLWWPLTQTDDGTIELGKLCDTPKLHPGVWSGVLSIAIGDSMAALVGRAWGRIRWPGTHRTLMGSTASFLSQVCHCFISTNLRVFSTTLEPRLGDSNTQSLVFLYAPISFPTEWF</sequence>
<evidence type="ECO:0000313" key="12">
    <source>
        <dbReference type="WBParaSite" id="ECPE_0000925301-mRNA-1"/>
    </source>
</evidence>
<evidence type="ECO:0000256" key="6">
    <source>
        <dbReference type="ARBA" id="ARBA00022777"/>
    </source>
</evidence>
<evidence type="ECO:0000256" key="5">
    <source>
        <dbReference type="ARBA" id="ARBA00022692"/>
    </source>
</evidence>